<name>A0ABQ8XVN4_9EUKA</name>
<dbReference type="Proteomes" id="UP001150062">
    <property type="component" value="Unassembled WGS sequence"/>
</dbReference>
<keyword evidence="2" id="KW-1185">Reference proteome</keyword>
<evidence type="ECO:0000313" key="2">
    <source>
        <dbReference type="Proteomes" id="UP001150062"/>
    </source>
</evidence>
<protein>
    <submittedName>
        <fullName evidence="1">Australin</fullName>
    </submittedName>
</protein>
<accession>A0ABQ8XVN4</accession>
<sequence>MSYSIDYEANALPTALYSQGTIQAFFMTNIQMIKTKNQEETQDQSLLTLDQFEKEITLRQKQIREQTSQFIIQLEQQLLDELSEIPTSLLGLKMGVLIDQYGGDLGAAFTEHENEDNSGKEQPQNEINKIKDRISNLFLHESNQGIIQEATESQKEIQNFHKHTTLSTETPSKKSLNKEIPIDQEIDQVTIEKEESSPLTDIEITQNKNNSINPTPQKNKKDHVPIQDLLDKKGFFRRDVPLIEIFNSRSFEMKFLMNK</sequence>
<proteinExistence type="predicted"/>
<comment type="caution">
    <text evidence="1">The sequence shown here is derived from an EMBL/GenBank/DDBJ whole genome shotgun (WGS) entry which is preliminary data.</text>
</comment>
<gene>
    <name evidence="1" type="ORF">M0813_27410</name>
</gene>
<reference evidence="1" key="1">
    <citation type="submission" date="2022-08" db="EMBL/GenBank/DDBJ databases">
        <title>Novel sulfate-reducing endosymbionts in the free-living metamonad Anaeramoeba.</title>
        <authorList>
            <person name="Jerlstrom-Hultqvist J."/>
            <person name="Cepicka I."/>
            <person name="Gallot-Lavallee L."/>
            <person name="Salas-Leiva D."/>
            <person name="Curtis B.A."/>
            <person name="Zahonova K."/>
            <person name="Pipaliya S."/>
            <person name="Dacks J."/>
            <person name="Roger A.J."/>
        </authorList>
    </citation>
    <scope>NUCLEOTIDE SEQUENCE</scope>
    <source>
        <strain evidence="1">Schooner1</strain>
    </source>
</reference>
<evidence type="ECO:0000313" key="1">
    <source>
        <dbReference type="EMBL" id="KAJ6236666.1"/>
    </source>
</evidence>
<dbReference type="EMBL" id="JAOAOG010000242">
    <property type="protein sequence ID" value="KAJ6236666.1"/>
    <property type="molecule type" value="Genomic_DNA"/>
</dbReference>
<organism evidence="1 2">
    <name type="scientific">Anaeramoeba flamelloides</name>
    <dbReference type="NCBI Taxonomy" id="1746091"/>
    <lineage>
        <taxon>Eukaryota</taxon>
        <taxon>Metamonada</taxon>
        <taxon>Anaeramoebidae</taxon>
        <taxon>Anaeramoeba</taxon>
    </lineage>
</organism>